<evidence type="ECO:0000256" key="7">
    <source>
        <dbReference type="ARBA" id="ARBA00023146"/>
    </source>
</evidence>
<dbReference type="NCBIfam" id="TIGR00442">
    <property type="entry name" value="hisS"/>
    <property type="match status" value="1"/>
</dbReference>
<dbReference type="GO" id="GO:0140096">
    <property type="term" value="F:catalytic activity, acting on a protein"/>
    <property type="evidence" value="ECO:0007669"/>
    <property type="project" value="UniProtKB-ARBA"/>
</dbReference>
<feature type="binding site" evidence="10">
    <location>
        <position position="113"/>
    </location>
    <ligand>
        <name>L-histidine</name>
        <dbReference type="ChEBI" id="CHEBI:57595"/>
    </ligand>
</feature>
<protein>
    <recommendedName>
        <fullName evidence="9">Histidine--tRNA ligase</fullName>
        <ecNumber evidence="9">6.1.1.21</ecNumber>
    </recommendedName>
    <alternativeName>
        <fullName evidence="9">Histidyl-tRNA synthetase</fullName>
        <shortName evidence="9">HisRS</shortName>
    </alternativeName>
</protein>
<dbReference type="GO" id="GO:0006427">
    <property type="term" value="P:histidyl-tRNA aminoacylation"/>
    <property type="evidence" value="ECO:0007669"/>
    <property type="project" value="UniProtKB-UniRule"/>
</dbReference>
<dbReference type="SUPFAM" id="SSF52954">
    <property type="entry name" value="Class II aaRS ABD-related"/>
    <property type="match status" value="1"/>
</dbReference>
<proteinExistence type="inferred from homology"/>
<dbReference type="EMBL" id="JACRSR010000001">
    <property type="protein sequence ID" value="MBC8531083.1"/>
    <property type="molecule type" value="Genomic_DNA"/>
</dbReference>
<dbReference type="Proteomes" id="UP000623172">
    <property type="component" value="Unassembled WGS sequence"/>
</dbReference>
<dbReference type="PANTHER" id="PTHR43707:SF1">
    <property type="entry name" value="HISTIDINE--TRNA LIGASE, MITOCHONDRIAL-RELATED"/>
    <property type="match status" value="1"/>
</dbReference>
<organism evidence="12 13">
    <name type="scientific">Gehongia tenuis</name>
    <dbReference type="NCBI Taxonomy" id="2763655"/>
    <lineage>
        <taxon>Bacteria</taxon>
        <taxon>Bacillati</taxon>
        <taxon>Bacillota</taxon>
        <taxon>Clostridia</taxon>
        <taxon>Christensenellales</taxon>
        <taxon>Christensenellaceae</taxon>
        <taxon>Gehongia</taxon>
    </lineage>
</organism>
<accession>A0A926D3I2</accession>
<dbReference type="InterPro" id="IPR045864">
    <property type="entry name" value="aa-tRNA-synth_II/BPL/LPL"/>
</dbReference>
<comment type="subunit">
    <text evidence="9">Homodimer.</text>
</comment>
<evidence type="ECO:0000256" key="3">
    <source>
        <dbReference type="ARBA" id="ARBA00022598"/>
    </source>
</evidence>
<evidence type="ECO:0000256" key="4">
    <source>
        <dbReference type="ARBA" id="ARBA00022741"/>
    </source>
</evidence>
<name>A0A926D3I2_9FIRM</name>
<feature type="binding site" evidence="10">
    <location>
        <begin position="81"/>
        <end position="83"/>
    </location>
    <ligand>
        <name>L-histidine</name>
        <dbReference type="ChEBI" id="CHEBI:57595"/>
    </ligand>
</feature>
<dbReference type="Pfam" id="PF03129">
    <property type="entry name" value="HGTP_anticodon"/>
    <property type="match status" value="1"/>
</dbReference>
<evidence type="ECO:0000256" key="1">
    <source>
        <dbReference type="ARBA" id="ARBA00008226"/>
    </source>
</evidence>
<keyword evidence="3 9" id="KW-0436">Ligase</keyword>
<evidence type="ECO:0000256" key="5">
    <source>
        <dbReference type="ARBA" id="ARBA00022840"/>
    </source>
</evidence>
<evidence type="ECO:0000256" key="9">
    <source>
        <dbReference type="HAMAP-Rule" id="MF_00127"/>
    </source>
</evidence>
<evidence type="ECO:0000313" key="13">
    <source>
        <dbReference type="Proteomes" id="UP000623172"/>
    </source>
</evidence>
<dbReference type="CDD" id="cd00859">
    <property type="entry name" value="HisRS_anticodon"/>
    <property type="match status" value="1"/>
</dbReference>
<dbReference type="PANTHER" id="PTHR43707">
    <property type="entry name" value="HISTIDYL-TRNA SYNTHETASE"/>
    <property type="match status" value="1"/>
</dbReference>
<dbReference type="InterPro" id="IPR015807">
    <property type="entry name" value="His-tRNA-ligase"/>
</dbReference>
<keyword evidence="5 9" id="KW-0067">ATP-binding</keyword>
<dbReference type="PROSITE" id="PS50862">
    <property type="entry name" value="AA_TRNA_LIGASE_II"/>
    <property type="match status" value="1"/>
</dbReference>
<dbReference type="RefSeq" id="WP_249315146.1">
    <property type="nucleotide sequence ID" value="NZ_JACRSR010000001.1"/>
</dbReference>
<evidence type="ECO:0000256" key="10">
    <source>
        <dbReference type="PIRSR" id="PIRSR001549-1"/>
    </source>
</evidence>
<comment type="caution">
    <text evidence="12">The sequence shown here is derived from an EMBL/GenBank/DDBJ whole genome shotgun (WGS) entry which is preliminary data.</text>
</comment>
<keyword evidence="13" id="KW-1185">Reference proteome</keyword>
<feature type="binding site" evidence="10">
    <location>
        <begin position="262"/>
        <end position="263"/>
    </location>
    <ligand>
        <name>L-histidine</name>
        <dbReference type="ChEBI" id="CHEBI:57595"/>
    </ligand>
</feature>
<reference evidence="12" key="1">
    <citation type="submission" date="2020-08" db="EMBL/GenBank/DDBJ databases">
        <title>Genome public.</title>
        <authorList>
            <person name="Liu C."/>
            <person name="Sun Q."/>
        </authorList>
    </citation>
    <scope>NUCLEOTIDE SEQUENCE</scope>
    <source>
        <strain evidence="12">NSJ-53</strain>
    </source>
</reference>
<keyword evidence="2 9" id="KW-0963">Cytoplasm</keyword>
<dbReference type="GO" id="GO:0005737">
    <property type="term" value="C:cytoplasm"/>
    <property type="evidence" value="ECO:0007669"/>
    <property type="project" value="UniProtKB-SubCell"/>
</dbReference>
<dbReference type="InterPro" id="IPR036621">
    <property type="entry name" value="Anticodon-bd_dom_sf"/>
</dbReference>
<dbReference type="InterPro" id="IPR033656">
    <property type="entry name" value="HisRS_anticodon"/>
</dbReference>
<sequence length="418" mass="46553">MGFEAPRGTKDVLPKDSYRWQALESAAREVCRDFGFREMRTPVFEHTELFLRGVGDTTDVVQKEMYTFQDKGERSITLKPEGTAGAARAFIQNKLYNEALPAKMYYLNCPVFRYEKPQAGRYREHHQFGVEVFGAPKATVDAEVISLAITLLERLGVTGLTVNINSIGCRKCRAEYHKALKAFLNSKLPELCETCNQRFETNPMRILDCKEPGCKKALAGVPVVLDYLCGECREHFEALKTCLGGLGIDYTVDPMIVRGLDYYTKTVFEIIAPWQKGFLTVCGGGRYDNLVAECGGPETAGIGFGMGMERLLEYMDSKGLPVGEKPVLDAFVCALGEEAAKRAFRLVYDLRRAGLAVDMDHTGRSLKAQFKYADKLGCRYNLILGEDELKADAIKMRNMTTGDEEMVPLAGVASRLKG</sequence>
<evidence type="ECO:0000256" key="6">
    <source>
        <dbReference type="ARBA" id="ARBA00022917"/>
    </source>
</evidence>
<dbReference type="InterPro" id="IPR004516">
    <property type="entry name" value="HisRS/HisZ"/>
</dbReference>
<gene>
    <name evidence="9" type="primary">hisS</name>
    <name evidence="12" type="ORF">H8696_04385</name>
</gene>
<evidence type="ECO:0000256" key="8">
    <source>
        <dbReference type="ARBA" id="ARBA00047639"/>
    </source>
</evidence>
<keyword evidence="6 9" id="KW-0648">Protein biosynthesis</keyword>
<dbReference type="GO" id="GO:0004821">
    <property type="term" value="F:histidine-tRNA ligase activity"/>
    <property type="evidence" value="ECO:0007669"/>
    <property type="project" value="UniProtKB-UniRule"/>
</dbReference>
<keyword evidence="4 9" id="KW-0547">Nucleotide-binding</keyword>
<dbReference type="AlphaFoldDB" id="A0A926D3I2"/>
<feature type="domain" description="Aminoacyl-transfer RNA synthetases class-II family profile" evidence="11">
    <location>
        <begin position="1"/>
        <end position="312"/>
    </location>
</feature>
<evidence type="ECO:0000256" key="2">
    <source>
        <dbReference type="ARBA" id="ARBA00022490"/>
    </source>
</evidence>
<dbReference type="EC" id="6.1.1.21" evidence="9"/>
<dbReference type="Gene3D" id="3.40.50.800">
    <property type="entry name" value="Anticodon-binding domain"/>
    <property type="match status" value="1"/>
</dbReference>
<evidence type="ECO:0000259" key="11">
    <source>
        <dbReference type="PROSITE" id="PS50862"/>
    </source>
</evidence>
<evidence type="ECO:0000313" key="12">
    <source>
        <dbReference type="EMBL" id="MBC8531083.1"/>
    </source>
</evidence>
<keyword evidence="7 9" id="KW-0030">Aminoacyl-tRNA synthetase</keyword>
<dbReference type="Gene3D" id="3.30.930.10">
    <property type="entry name" value="Bira Bifunctional Protein, Domain 2"/>
    <property type="match status" value="1"/>
</dbReference>
<dbReference type="GO" id="GO:0005524">
    <property type="term" value="F:ATP binding"/>
    <property type="evidence" value="ECO:0007669"/>
    <property type="project" value="UniProtKB-UniRule"/>
</dbReference>
<feature type="binding site" evidence="10">
    <location>
        <position position="127"/>
    </location>
    <ligand>
        <name>L-histidine</name>
        <dbReference type="ChEBI" id="CHEBI:57595"/>
    </ligand>
</feature>
<dbReference type="InterPro" id="IPR006195">
    <property type="entry name" value="aa-tRNA-synth_II"/>
</dbReference>
<feature type="binding site" evidence="10">
    <location>
        <position position="131"/>
    </location>
    <ligand>
        <name>L-histidine</name>
        <dbReference type="ChEBI" id="CHEBI:57595"/>
    </ligand>
</feature>
<dbReference type="SUPFAM" id="SSF55681">
    <property type="entry name" value="Class II aaRS and biotin synthetases"/>
    <property type="match status" value="1"/>
</dbReference>
<dbReference type="HAMAP" id="MF_00127">
    <property type="entry name" value="His_tRNA_synth"/>
    <property type="match status" value="1"/>
</dbReference>
<comment type="similarity">
    <text evidence="1 9">Belongs to the class-II aminoacyl-tRNA synthetase family.</text>
</comment>
<dbReference type="Pfam" id="PF13393">
    <property type="entry name" value="tRNA-synt_His"/>
    <property type="match status" value="1"/>
</dbReference>
<comment type="catalytic activity">
    <reaction evidence="8 9">
        <text>tRNA(His) + L-histidine + ATP = L-histidyl-tRNA(His) + AMP + diphosphate + H(+)</text>
        <dbReference type="Rhea" id="RHEA:17313"/>
        <dbReference type="Rhea" id="RHEA-COMP:9665"/>
        <dbReference type="Rhea" id="RHEA-COMP:9689"/>
        <dbReference type="ChEBI" id="CHEBI:15378"/>
        <dbReference type="ChEBI" id="CHEBI:30616"/>
        <dbReference type="ChEBI" id="CHEBI:33019"/>
        <dbReference type="ChEBI" id="CHEBI:57595"/>
        <dbReference type="ChEBI" id="CHEBI:78442"/>
        <dbReference type="ChEBI" id="CHEBI:78527"/>
        <dbReference type="ChEBI" id="CHEBI:456215"/>
        <dbReference type="EC" id="6.1.1.21"/>
    </reaction>
</comment>
<dbReference type="InterPro" id="IPR004154">
    <property type="entry name" value="Anticodon-bd"/>
</dbReference>
<comment type="subcellular location">
    <subcellularLocation>
        <location evidence="9">Cytoplasm</location>
    </subcellularLocation>
</comment>
<dbReference type="CDD" id="cd00773">
    <property type="entry name" value="HisRS-like_core"/>
    <property type="match status" value="1"/>
</dbReference>
<dbReference type="PIRSF" id="PIRSF001549">
    <property type="entry name" value="His-tRNA_synth"/>
    <property type="match status" value="1"/>
</dbReference>
<dbReference type="InterPro" id="IPR041715">
    <property type="entry name" value="HisRS-like_core"/>
</dbReference>
<feature type="binding site" evidence="10">
    <location>
        <position position="258"/>
    </location>
    <ligand>
        <name>L-histidine</name>
        <dbReference type="ChEBI" id="CHEBI:57595"/>
    </ligand>
</feature>
<dbReference type="GO" id="GO:0016740">
    <property type="term" value="F:transferase activity"/>
    <property type="evidence" value="ECO:0007669"/>
    <property type="project" value="UniProtKB-ARBA"/>
</dbReference>